<dbReference type="PROSITE" id="PS50181">
    <property type="entry name" value="FBOX"/>
    <property type="match status" value="1"/>
</dbReference>
<feature type="compositionally biased region" description="Low complexity" evidence="1">
    <location>
        <begin position="104"/>
        <end position="125"/>
    </location>
</feature>
<protein>
    <recommendedName>
        <fullName evidence="2">F-box domain-containing protein</fullName>
    </recommendedName>
</protein>
<reference evidence="3 4" key="1">
    <citation type="journal article" date="2015" name="Front. Microbiol.">
        <title>Genome sequence of the plant growth promoting endophytic yeast Rhodotorula graminis WP1.</title>
        <authorList>
            <person name="Firrincieli A."/>
            <person name="Otillar R."/>
            <person name="Salamov A."/>
            <person name="Schmutz J."/>
            <person name="Khan Z."/>
            <person name="Redman R.S."/>
            <person name="Fleck N.D."/>
            <person name="Lindquist E."/>
            <person name="Grigoriev I.V."/>
            <person name="Doty S.L."/>
        </authorList>
    </citation>
    <scope>NUCLEOTIDE SEQUENCE [LARGE SCALE GENOMIC DNA]</scope>
    <source>
        <strain evidence="3 4">WP1</strain>
    </source>
</reference>
<dbReference type="InterPro" id="IPR001810">
    <property type="entry name" value="F-box_dom"/>
</dbReference>
<evidence type="ECO:0000256" key="1">
    <source>
        <dbReference type="SAM" id="MobiDB-lite"/>
    </source>
</evidence>
<feature type="region of interest" description="Disordered" evidence="1">
    <location>
        <begin position="81"/>
        <end position="125"/>
    </location>
</feature>
<evidence type="ECO:0000259" key="2">
    <source>
        <dbReference type="PROSITE" id="PS50181"/>
    </source>
</evidence>
<dbReference type="EMBL" id="KQ474079">
    <property type="protein sequence ID" value="KPV75073.1"/>
    <property type="molecule type" value="Genomic_DNA"/>
</dbReference>
<proteinExistence type="predicted"/>
<keyword evidence="4" id="KW-1185">Reference proteome</keyword>
<organism evidence="3 4">
    <name type="scientific">Rhodotorula graminis (strain WP1)</name>
    <dbReference type="NCBI Taxonomy" id="578459"/>
    <lineage>
        <taxon>Eukaryota</taxon>
        <taxon>Fungi</taxon>
        <taxon>Dikarya</taxon>
        <taxon>Basidiomycota</taxon>
        <taxon>Pucciniomycotina</taxon>
        <taxon>Microbotryomycetes</taxon>
        <taxon>Sporidiobolales</taxon>
        <taxon>Sporidiobolaceae</taxon>
        <taxon>Rhodotorula</taxon>
    </lineage>
</organism>
<feature type="domain" description="F-box" evidence="2">
    <location>
        <begin position="19"/>
        <end position="72"/>
    </location>
</feature>
<gene>
    <name evidence="3" type="ORF">RHOBADRAFT_44589</name>
</gene>
<dbReference type="InterPro" id="IPR036047">
    <property type="entry name" value="F-box-like_dom_sf"/>
</dbReference>
<evidence type="ECO:0000313" key="3">
    <source>
        <dbReference type="EMBL" id="KPV75073.1"/>
    </source>
</evidence>
<dbReference type="Proteomes" id="UP000053890">
    <property type="component" value="Unassembled WGS sequence"/>
</dbReference>
<dbReference type="RefSeq" id="XP_018271122.1">
    <property type="nucleotide sequence ID" value="XM_018414443.1"/>
</dbReference>
<sequence length="292" mass="30749">MLSDAPPAYQATPHPARTPPKLDALPSHLLLRILAHLSLPDLVLALRPASRALYVHAMSLARMQGLPLWHDEVRAAAAQRAQGGAPLGSSDPLGAALQDPGADAAPSPAYTTAATATPTSSSSPLSTRSRELAVLDLFLVALSTSLARLGASSLLFTSEDDALRLVPGEKRADLWNLLQPRARCEDLLAASLAAAAAARAGAGRGGQGAGRDAAGAVRGEDVRVELRAREARVLLPFRSGGGRETWKGVASVARDSSEPVEALVERLSYELERAAVQRRTDGLSRWYEARAQ</sequence>
<accession>A0A194S2W2</accession>
<dbReference type="OMA" id="QPRARCE"/>
<feature type="region of interest" description="Disordered" evidence="1">
    <location>
        <begin position="1"/>
        <end position="20"/>
    </location>
</feature>
<dbReference type="OrthoDB" id="2536866at2759"/>
<name>A0A194S2W2_RHOGW</name>
<dbReference type="STRING" id="578459.A0A194S2W2"/>
<evidence type="ECO:0000313" key="4">
    <source>
        <dbReference type="Proteomes" id="UP000053890"/>
    </source>
</evidence>
<dbReference type="AlphaFoldDB" id="A0A194S2W2"/>
<dbReference type="SUPFAM" id="SSF81383">
    <property type="entry name" value="F-box domain"/>
    <property type="match status" value="1"/>
</dbReference>
<dbReference type="GeneID" id="28974891"/>